<dbReference type="GO" id="GO:0051287">
    <property type="term" value="F:NAD binding"/>
    <property type="evidence" value="ECO:0007669"/>
    <property type="project" value="InterPro"/>
</dbReference>
<dbReference type="STRING" id="743788.S8DRJ3"/>
<dbReference type="Proteomes" id="UP000015241">
    <property type="component" value="Unassembled WGS sequence"/>
</dbReference>
<dbReference type="SUPFAM" id="SSF52283">
    <property type="entry name" value="Formate/glycerate dehydrogenase catalytic domain-like"/>
    <property type="match status" value="1"/>
</dbReference>
<keyword evidence="1" id="KW-0560">Oxidoreductase</keyword>
<dbReference type="SUPFAM" id="SSF51735">
    <property type="entry name" value="NAD(P)-binding Rossmann-fold domains"/>
    <property type="match status" value="1"/>
</dbReference>
<protein>
    <recommendedName>
        <fullName evidence="3">D-isomer specific 2-hydroxyacid dehydrogenase NAD-binding domain-containing protein</fullName>
    </recommendedName>
</protein>
<dbReference type="PANTHER" id="PTHR43333:SF1">
    <property type="entry name" value="D-ISOMER SPECIFIC 2-HYDROXYACID DEHYDROGENASE NAD-BINDING DOMAIN-CONTAINING PROTEIN"/>
    <property type="match status" value="1"/>
</dbReference>
<accession>S8DRJ3</accession>
<name>S8DRJ3_FOMSC</name>
<dbReference type="OrthoDB" id="298012at2759"/>
<feature type="domain" description="D-isomer specific 2-hydroxyacid dehydrogenase NAD-binding" evidence="3">
    <location>
        <begin position="165"/>
        <end position="355"/>
    </location>
</feature>
<evidence type="ECO:0000256" key="2">
    <source>
        <dbReference type="ARBA" id="ARBA00023027"/>
    </source>
</evidence>
<dbReference type="GO" id="GO:0016491">
    <property type="term" value="F:oxidoreductase activity"/>
    <property type="evidence" value="ECO:0007669"/>
    <property type="project" value="UniProtKB-KW"/>
</dbReference>
<evidence type="ECO:0000256" key="1">
    <source>
        <dbReference type="ARBA" id="ARBA00023002"/>
    </source>
</evidence>
<evidence type="ECO:0000259" key="3">
    <source>
        <dbReference type="Pfam" id="PF02826"/>
    </source>
</evidence>
<dbReference type="PANTHER" id="PTHR43333">
    <property type="entry name" value="2-HACID_DH_C DOMAIN-CONTAINING PROTEIN"/>
    <property type="match status" value="1"/>
</dbReference>
<dbReference type="AlphaFoldDB" id="S8DRJ3"/>
<evidence type="ECO:0000313" key="5">
    <source>
        <dbReference type="Proteomes" id="UP000015241"/>
    </source>
</evidence>
<keyword evidence="2" id="KW-0520">NAD</keyword>
<keyword evidence="5" id="KW-1185">Reference proteome</keyword>
<organism evidence="4 5">
    <name type="scientific">Fomitopsis schrenkii</name>
    <name type="common">Brown rot fungus</name>
    <dbReference type="NCBI Taxonomy" id="2126942"/>
    <lineage>
        <taxon>Eukaryota</taxon>
        <taxon>Fungi</taxon>
        <taxon>Dikarya</taxon>
        <taxon>Basidiomycota</taxon>
        <taxon>Agaricomycotina</taxon>
        <taxon>Agaricomycetes</taxon>
        <taxon>Polyporales</taxon>
        <taxon>Fomitopsis</taxon>
    </lineage>
</organism>
<dbReference type="InterPro" id="IPR006140">
    <property type="entry name" value="D-isomer_DH_NAD-bd"/>
</dbReference>
<sequence>MAALFRTASSAIKCLSGAWRPETNNAASPSTVPVGSSSEETRFEHILVLSVPFPDAHRALLEKHAKSITYIPNPSEAGSVLDEEYRKADVVYGFPTGLERWEQAPHLRFVQLVSAGVDGIVRQRMWHEKEAARVVIATAAGVHMTPISQHFIMTTLAMFHRLQEQILLSQVEKRWGKGGFGGLFIQELRGKTVGVLGYGHIGRECARLSAAFGAKVLAATSDGHKKPQSGYVEDGMGDLDGSIPEAWYSTRDQASFREFLSKSDVLLLALPSTGATHHILSSTTLAHLPSNAIVVNIGRGDAIDTYVELRGMRNALLKALDEKKIAGAALDVAEEEPLPDGHPLFGRKDVLLTPHESGSTVMYFERCIRICAENLRRLRDGEEVWNQVDFKRGY</sequence>
<dbReference type="Gene3D" id="3.40.50.720">
    <property type="entry name" value="NAD(P)-binding Rossmann-like Domain"/>
    <property type="match status" value="2"/>
</dbReference>
<dbReference type="Pfam" id="PF02826">
    <property type="entry name" value="2-Hacid_dh_C"/>
    <property type="match status" value="1"/>
</dbReference>
<proteinExistence type="predicted"/>
<evidence type="ECO:0000313" key="4">
    <source>
        <dbReference type="EMBL" id="EPS93803.1"/>
    </source>
</evidence>
<dbReference type="HOGENOM" id="CLU_019796_1_0_1"/>
<dbReference type="InParanoid" id="S8DRJ3"/>
<dbReference type="eggNOG" id="KOG0068">
    <property type="taxonomic scope" value="Eukaryota"/>
</dbReference>
<dbReference type="EMBL" id="KE504256">
    <property type="protein sequence ID" value="EPS93803.1"/>
    <property type="molecule type" value="Genomic_DNA"/>
</dbReference>
<dbReference type="InterPro" id="IPR036291">
    <property type="entry name" value="NAD(P)-bd_dom_sf"/>
</dbReference>
<reference evidence="4 5" key="1">
    <citation type="journal article" date="2012" name="Science">
        <title>The Paleozoic origin of enzymatic lignin decomposition reconstructed from 31 fungal genomes.</title>
        <authorList>
            <person name="Floudas D."/>
            <person name="Binder M."/>
            <person name="Riley R."/>
            <person name="Barry K."/>
            <person name="Blanchette R.A."/>
            <person name="Henrissat B."/>
            <person name="Martinez A.T."/>
            <person name="Otillar R."/>
            <person name="Spatafora J.W."/>
            <person name="Yadav J.S."/>
            <person name="Aerts A."/>
            <person name="Benoit I."/>
            <person name="Boyd A."/>
            <person name="Carlson A."/>
            <person name="Copeland A."/>
            <person name="Coutinho P.M."/>
            <person name="de Vries R.P."/>
            <person name="Ferreira P."/>
            <person name="Findley K."/>
            <person name="Foster B."/>
            <person name="Gaskell J."/>
            <person name="Glotzer D."/>
            <person name="Gorecki P."/>
            <person name="Heitman J."/>
            <person name="Hesse C."/>
            <person name="Hori C."/>
            <person name="Igarashi K."/>
            <person name="Jurgens J.A."/>
            <person name="Kallen N."/>
            <person name="Kersten P."/>
            <person name="Kohler A."/>
            <person name="Kuees U."/>
            <person name="Kumar T.K.A."/>
            <person name="Kuo A."/>
            <person name="LaButti K."/>
            <person name="Larrondo L.F."/>
            <person name="Lindquist E."/>
            <person name="Ling A."/>
            <person name="Lombard V."/>
            <person name="Lucas S."/>
            <person name="Lundell T."/>
            <person name="Martin R."/>
            <person name="McLaughlin D.J."/>
            <person name="Morgenstern I."/>
            <person name="Morin E."/>
            <person name="Murat C."/>
            <person name="Nagy L.G."/>
            <person name="Nolan M."/>
            <person name="Ohm R.A."/>
            <person name="Patyshakuliyeva A."/>
            <person name="Rokas A."/>
            <person name="Ruiz-Duenas F.J."/>
            <person name="Sabat G."/>
            <person name="Salamov A."/>
            <person name="Samejima M."/>
            <person name="Schmutz J."/>
            <person name="Slot J.C."/>
            <person name="St John F."/>
            <person name="Stenlid J."/>
            <person name="Sun H."/>
            <person name="Sun S."/>
            <person name="Syed K."/>
            <person name="Tsang A."/>
            <person name="Wiebenga A."/>
            <person name="Young D."/>
            <person name="Pisabarro A."/>
            <person name="Eastwood D.C."/>
            <person name="Martin F."/>
            <person name="Cullen D."/>
            <person name="Grigoriev I.V."/>
            <person name="Hibbett D.S."/>
        </authorList>
    </citation>
    <scope>NUCLEOTIDE SEQUENCE</scope>
    <source>
        <strain evidence="5">FP-58527</strain>
    </source>
</reference>
<gene>
    <name evidence="4" type="ORF">FOMPIDRAFT_1020394</name>
</gene>